<dbReference type="InParanoid" id="A0A165GYW7"/>
<dbReference type="GO" id="GO:0000445">
    <property type="term" value="C:THO complex part of transcription export complex"/>
    <property type="evidence" value="ECO:0007669"/>
    <property type="project" value="TreeGrafter"/>
</dbReference>
<dbReference type="PANTHER" id="PTHR13265">
    <property type="entry name" value="THO COMPLEX SUBUNIT 1"/>
    <property type="match status" value="1"/>
</dbReference>
<evidence type="ECO:0008006" key="4">
    <source>
        <dbReference type="Google" id="ProtNLM"/>
    </source>
</evidence>
<keyword evidence="3" id="KW-1185">Reference proteome</keyword>
<sequence>MAQVPLCLYRAIKAARFIANPDITLNYLSRSQLFKGYSSTPYRNLIVRPFLRISSEIGQKGGAALGVGAVMSSDGVVSVDQATQQLRKLLQKAQEVKTSGSIEPPLLESDFDGAINDRIFRSEEQGTNNTQQAEIGRQAHYAIIETAVRNIFYSTLATIPIDDPRFIRLWNLLDIVSILSDNEQCEPGLIFWLIEELLDSQTIDGCRKVFDYLESRRERLTAKHFKQKNLIILRSCNELLRRLSRAEDAVFCGRVFIFLFQSFPLGDKSSVNLRGEYHVENVTTFDNLASKDGQIADKANADNQMEVDLVQNDAEAESSKERDDEVKPEVSIGDDNSTKPTQTTQPSPRPAEEQLKSKEKEDADRFYSIFWSLQQDFSNPTRLFDQTYFGPFKSGLETVVEKFKQVQHTLVPWGSARASADYKRSLKRKRADEDDGFASTFNPKYLTNRDLFDLEISDLAFRRHILVQALILLDFLVSLNQRSKSKLTGLQSQNRSVLYSHTLSEEDSAWAFKIRGEVANYLQDGMEGKFYYRMVDTVLSRDKNWVRWKAQSCPPIERPPVSVQEHQDARGVARRSCANKRMRAAPLGSLDLNFLNDAETPSGLEKLKGSDRSEMPSVESFERPIEGDDLDLDMAMTDEDKQLSLNAKASKTWRALRLASRGRLNLFDKIEDGNKLQILFRSYRGEDGNQNQDSPENMEIPDGAQAKQGDQEREAVDDASPKGDHDNAILQEKSANLAPSQTTEAQSSGADDAVVK</sequence>
<dbReference type="STRING" id="1328760.A0A165GYW7"/>
<feature type="compositionally biased region" description="Basic and acidic residues" evidence="1">
    <location>
        <begin position="709"/>
        <end position="727"/>
    </location>
</feature>
<dbReference type="PANTHER" id="PTHR13265:SF0">
    <property type="entry name" value="HPR1"/>
    <property type="match status" value="1"/>
</dbReference>
<dbReference type="EMBL" id="KV407458">
    <property type="protein sequence ID" value="KZF22775.1"/>
    <property type="molecule type" value="Genomic_DNA"/>
</dbReference>
<feature type="compositionally biased region" description="Polar residues" evidence="1">
    <location>
        <begin position="733"/>
        <end position="749"/>
    </location>
</feature>
<evidence type="ECO:0000313" key="3">
    <source>
        <dbReference type="Proteomes" id="UP000076632"/>
    </source>
</evidence>
<dbReference type="AlphaFoldDB" id="A0A165GYW7"/>
<reference evidence="2 3" key="1">
    <citation type="journal article" date="2016" name="Fungal Biol.">
        <title>The genome of Xylona heveae provides a window into fungal endophytism.</title>
        <authorList>
            <person name="Gazis R."/>
            <person name="Kuo A."/>
            <person name="Riley R."/>
            <person name="LaButti K."/>
            <person name="Lipzen A."/>
            <person name="Lin J."/>
            <person name="Amirebrahimi M."/>
            <person name="Hesse C.N."/>
            <person name="Spatafora J.W."/>
            <person name="Henrissat B."/>
            <person name="Hainaut M."/>
            <person name="Grigoriev I.V."/>
            <person name="Hibbett D.S."/>
        </authorList>
    </citation>
    <scope>NUCLEOTIDE SEQUENCE [LARGE SCALE GENOMIC DNA]</scope>
    <source>
        <strain evidence="2 3">TC161</strain>
    </source>
</reference>
<dbReference type="RefSeq" id="XP_018188330.1">
    <property type="nucleotide sequence ID" value="XM_018335084.1"/>
</dbReference>
<dbReference type="OrthoDB" id="10257415at2759"/>
<dbReference type="GO" id="GO:0006406">
    <property type="term" value="P:mRNA export from nucleus"/>
    <property type="evidence" value="ECO:0007669"/>
    <property type="project" value="TreeGrafter"/>
</dbReference>
<dbReference type="InterPro" id="IPR021861">
    <property type="entry name" value="THO_THOC1"/>
</dbReference>
<gene>
    <name evidence="2" type="ORF">L228DRAFT_268158</name>
</gene>
<proteinExistence type="predicted"/>
<feature type="compositionally biased region" description="Basic and acidic residues" evidence="1">
    <location>
        <begin position="317"/>
        <end position="328"/>
    </location>
</feature>
<organism evidence="2 3">
    <name type="scientific">Xylona heveae (strain CBS 132557 / TC161)</name>
    <dbReference type="NCBI Taxonomy" id="1328760"/>
    <lineage>
        <taxon>Eukaryota</taxon>
        <taxon>Fungi</taxon>
        <taxon>Dikarya</taxon>
        <taxon>Ascomycota</taxon>
        <taxon>Pezizomycotina</taxon>
        <taxon>Xylonomycetes</taxon>
        <taxon>Xylonales</taxon>
        <taxon>Xylonaceae</taxon>
        <taxon>Xylona</taxon>
    </lineage>
</organism>
<dbReference type="GeneID" id="28900221"/>
<accession>A0A165GYW7</accession>
<evidence type="ECO:0000313" key="2">
    <source>
        <dbReference type="EMBL" id="KZF22775.1"/>
    </source>
</evidence>
<dbReference type="Proteomes" id="UP000076632">
    <property type="component" value="Unassembled WGS sequence"/>
</dbReference>
<feature type="region of interest" description="Disordered" evidence="1">
    <location>
        <begin position="313"/>
        <end position="358"/>
    </location>
</feature>
<dbReference type="Pfam" id="PF11957">
    <property type="entry name" value="efThoc1"/>
    <property type="match status" value="1"/>
</dbReference>
<dbReference type="OMA" id="EYHTENV"/>
<feature type="region of interest" description="Disordered" evidence="1">
    <location>
        <begin position="685"/>
        <end position="756"/>
    </location>
</feature>
<protein>
    <recommendedName>
        <fullName evidence="4">Nuclear matrix protein</fullName>
    </recommendedName>
</protein>
<evidence type="ECO:0000256" key="1">
    <source>
        <dbReference type="SAM" id="MobiDB-lite"/>
    </source>
</evidence>
<name>A0A165GYW7_XYLHT</name>